<feature type="region of interest" description="Disordered" evidence="2">
    <location>
        <begin position="1"/>
        <end position="34"/>
    </location>
</feature>
<feature type="compositionally biased region" description="Basic and acidic residues" evidence="2">
    <location>
        <begin position="261"/>
        <end position="276"/>
    </location>
</feature>
<feature type="compositionally biased region" description="Low complexity" evidence="2">
    <location>
        <begin position="177"/>
        <end position="198"/>
    </location>
</feature>
<evidence type="ECO:0000313" key="4">
    <source>
        <dbReference type="Proteomes" id="UP001305779"/>
    </source>
</evidence>
<reference evidence="3 4" key="1">
    <citation type="journal article" date="2023" name="G3 (Bethesda)">
        <title>A chromosome-level genome assembly of Zasmidium syzygii isolated from banana leaves.</title>
        <authorList>
            <person name="van Westerhoven A.C."/>
            <person name="Mehrabi R."/>
            <person name="Talebi R."/>
            <person name="Steentjes M.B.F."/>
            <person name="Corcolon B."/>
            <person name="Chong P.A."/>
            <person name="Kema G.H.J."/>
            <person name="Seidl M.F."/>
        </authorList>
    </citation>
    <scope>NUCLEOTIDE SEQUENCE [LARGE SCALE GENOMIC DNA]</scope>
    <source>
        <strain evidence="3 4">P124</strain>
    </source>
</reference>
<proteinExistence type="predicted"/>
<gene>
    <name evidence="3" type="ORF">PRZ48_010333</name>
</gene>
<name>A0ABR0E8X3_ZASCE</name>
<accession>A0ABR0E8X3</accession>
<dbReference type="EMBL" id="JAXOVC010000008">
    <property type="protein sequence ID" value="KAK4497680.1"/>
    <property type="molecule type" value="Genomic_DNA"/>
</dbReference>
<feature type="region of interest" description="Disordered" evidence="2">
    <location>
        <begin position="173"/>
        <end position="198"/>
    </location>
</feature>
<sequence length="294" mass="31513">MVDPAKNPMPSASRHPTTHNRATSTSNPAMMSQGHLPQLPAQATYNATEEANTANTSTPGADTGRNDIRSTAGNIVIAAHGGIYINDHTSITADCGLRSDIHHKIQRELDEIKAMKQELSQCLESARADMNEVSSLKAELRSTLSTIQSHQNSVLHPTDTYIIPARRFPATIPPVAAPSNGNAPAGPSNNAPTTAASSAPDMSAHVTVNDLNYFIGEIVKQFNNERIAVSAVFDTIVSGDTNGVSNEVATYKRRIKKKKEEKKEDEVENKEGKEKEAEDEADDGEGGVSTEPTS</sequence>
<keyword evidence="4" id="KW-1185">Reference proteome</keyword>
<comment type="caution">
    <text evidence="3">The sequence shown here is derived from an EMBL/GenBank/DDBJ whole genome shotgun (WGS) entry which is preliminary data.</text>
</comment>
<evidence type="ECO:0000256" key="1">
    <source>
        <dbReference type="SAM" id="Coils"/>
    </source>
</evidence>
<evidence type="ECO:0000256" key="2">
    <source>
        <dbReference type="SAM" id="MobiDB-lite"/>
    </source>
</evidence>
<protein>
    <submittedName>
        <fullName evidence="3">Uncharacterized protein</fullName>
    </submittedName>
</protein>
<feature type="compositionally biased region" description="Polar residues" evidence="2">
    <location>
        <begin position="19"/>
        <end position="30"/>
    </location>
</feature>
<feature type="compositionally biased region" description="Basic residues" evidence="2">
    <location>
        <begin position="251"/>
        <end position="260"/>
    </location>
</feature>
<dbReference type="Proteomes" id="UP001305779">
    <property type="component" value="Unassembled WGS sequence"/>
</dbReference>
<organism evidence="3 4">
    <name type="scientific">Zasmidium cellare</name>
    <name type="common">Wine cellar mold</name>
    <name type="synonym">Racodium cellare</name>
    <dbReference type="NCBI Taxonomy" id="395010"/>
    <lineage>
        <taxon>Eukaryota</taxon>
        <taxon>Fungi</taxon>
        <taxon>Dikarya</taxon>
        <taxon>Ascomycota</taxon>
        <taxon>Pezizomycotina</taxon>
        <taxon>Dothideomycetes</taxon>
        <taxon>Dothideomycetidae</taxon>
        <taxon>Mycosphaerellales</taxon>
        <taxon>Mycosphaerellaceae</taxon>
        <taxon>Zasmidium</taxon>
    </lineage>
</organism>
<feature type="region of interest" description="Disordered" evidence="2">
    <location>
        <begin position="250"/>
        <end position="294"/>
    </location>
</feature>
<keyword evidence="1" id="KW-0175">Coiled coil</keyword>
<evidence type="ECO:0000313" key="3">
    <source>
        <dbReference type="EMBL" id="KAK4497680.1"/>
    </source>
</evidence>
<feature type="coiled-coil region" evidence="1">
    <location>
        <begin position="105"/>
        <end position="143"/>
    </location>
</feature>